<reference evidence="10" key="1">
    <citation type="journal article" date="2019" name="Int. J. Syst. Evol. Microbiol.">
        <title>The Global Catalogue of Microorganisms (GCM) 10K type strain sequencing project: providing services to taxonomists for standard genome sequencing and annotation.</title>
        <authorList>
            <consortium name="The Broad Institute Genomics Platform"/>
            <consortium name="The Broad Institute Genome Sequencing Center for Infectious Disease"/>
            <person name="Wu L."/>
            <person name="Ma J."/>
        </authorList>
    </citation>
    <scope>NUCLEOTIDE SEQUENCE [LARGE SCALE GENOMIC DNA]</scope>
    <source>
        <strain evidence="10">JCM 18959</strain>
    </source>
</reference>
<dbReference type="InterPro" id="IPR022398">
    <property type="entry name" value="Peptidase_S8_His-AS"/>
</dbReference>
<evidence type="ECO:0000256" key="4">
    <source>
        <dbReference type="ARBA" id="ARBA00022825"/>
    </source>
</evidence>
<keyword evidence="10" id="KW-1185">Reference proteome</keyword>
<dbReference type="InterPro" id="IPR015500">
    <property type="entry name" value="Peptidase_S8_subtilisin-rel"/>
</dbReference>
<feature type="chain" id="PRO_5046655449" description="Peptidase S8/S53 domain-containing protein" evidence="7">
    <location>
        <begin position="29"/>
        <end position="434"/>
    </location>
</feature>
<evidence type="ECO:0000313" key="10">
    <source>
        <dbReference type="Proteomes" id="UP001501407"/>
    </source>
</evidence>
<dbReference type="EMBL" id="BAABKZ010000001">
    <property type="protein sequence ID" value="GAA5091405.1"/>
    <property type="molecule type" value="Genomic_DNA"/>
</dbReference>
<sequence>MIRRLLAALTSAAIAATLVVAAPAAAEAATTPARAEAVTAAEDPVRAAEYWLTDYGVQKAWETTRGAGAKIAVIDTGIGRGPVEFAGAVAAGTDVSGAGSPDGRTPVGAVDADHGSWVASLAAGRGTGPATGMIGVAPEAQLLAVSVAFGSSAKRPFADQIAEAIRWSVDNGADVINMSLTTNVPDWPESWDDAFLYAFDHDVVIVVAAGNRGSGTTRVGAPATIPGVLTVGGVNRAGEASVDASTQGITIGVSAPSEELVGVSADSTLVSWNGTSGAAPIVAGIVALVRAAHPELDAANVINRIIKTARPAAGAKDVPDVLYGYGLVDAAAAVSASVPSVTANPMGSLEDWVRLYRRAPVAALPEEPAPVVEVPPLPDADQATRVTSPLLPDRNTVLYGTLPLLLATATAILVALGVTAAVRRIRLASRAPSR</sequence>
<dbReference type="Pfam" id="PF00082">
    <property type="entry name" value="Peptidase_S8"/>
    <property type="match status" value="1"/>
</dbReference>
<dbReference type="PRINTS" id="PR00723">
    <property type="entry name" value="SUBTILISIN"/>
</dbReference>
<evidence type="ECO:0000256" key="1">
    <source>
        <dbReference type="ARBA" id="ARBA00011073"/>
    </source>
</evidence>
<dbReference type="Proteomes" id="UP001501407">
    <property type="component" value="Unassembled WGS sequence"/>
</dbReference>
<evidence type="ECO:0000256" key="7">
    <source>
        <dbReference type="SAM" id="SignalP"/>
    </source>
</evidence>
<evidence type="ECO:0000256" key="5">
    <source>
        <dbReference type="PROSITE-ProRule" id="PRU01240"/>
    </source>
</evidence>
<dbReference type="InterPro" id="IPR036852">
    <property type="entry name" value="Peptidase_S8/S53_dom_sf"/>
</dbReference>
<proteinExistence type="inferred from homology"/>
<feature type="active site" description="Charge relay system" evidence="5">
    <location>
        <position position="276"/>
    </location>
</feature>
<comment type="similarity">
    <text evidence="1 5">Belongs to the peptidase S8 family.</text>
</comment>
<feature type="signal peptide" evidence="7">
    <location>
        <begin position="1"/>
        <end position="28"/>
    </location>
</feature>
<evidence type="ECO:0000256" key="3">
    <source>
        <dbReference type="ARBA" id="ARBA00022801"/>
    </source>
</evidence>
<evidence type="ECO:0000256" key="6">
    <source>
        <dbReference type="SAM" id="Phobius"/>
    </source>
</evidence>
<keyword evidence="4 5" id="KW-0720">Serine protease</keyword>
<dbReference type="PANTHER" id="PTHR43806">
    <property type="entry name" value="PEPTIDASE S8"/>
    <property type="match status" value="1"/>
</dbReference>
<evidence type="ECO:0000256" key="2">
    <source>
        <dbReference type="ARBA" id="ARBA00022670"/>
    </source>
</evidence>
<dbReference type="InterPro" id="IPR000209">
    <property type="entry name" value="Peptidase_S8/S53_dom"/>
</dbReference>
<comment type="caution">
    <text evidence="9">The sequence shown here is derived from an EMBL/GenBank/DDBJ whole genome shotgun (WGS) entry which is preliminary data.</text>
</comment>
<dbReference type="PANTHER" id="PTHR43806:SF11">
    <property type="entry name" value="CEREVISIN-RELATED"/>
    <property type="match status" value="1"/>
</dbReference>
<feature type="transmembrane region" description="Helical" evidence="6">
    <location>
        <begin position="397"/>
        <end position="422"/>
    </location>
</feature>
<dbReference type="PROSITE" id="PS00137">
    <property type="entry name" value="SUBTILASE_HIS"/>
    <property type="match status" value="1"/>
</dbReference>
<keyword evidence="7" id="KW-0732">Signal</keyword>
<dbReference type="InterPro" id="IPR050131">
    <property type="entry name" value="Peptidase_S8_subtilisin-like"/>
</dbReference>
<feature type="domain" description="Peptidase S8/S53" evidence="8">
    <location>
        <begin position="66"/>
        <end position="326"/>
    </location>
</feature>
<dbReference type="RefSeq" id="WP_194413587.1">
    <property type="nucleotide sequence ID" value="NZ_BAABKZ010000001.1"/>
</dbReference>
<keyword evidence="6" id="KW-1133">Transmembrane helix</keyword>
<organism evidence="9 10">
    <name type="scientific">Microbacterium yannicii</name>
    <dbReference type="NCBI Taxonomy" id="671622"/>
    <lineage>
        <taxon>Bacteria</taxon>
        <taxon>Bacillati</taxon>
        <taxon>Actinomycetota</taxon>
        <taxon>Actinomycetes</taxon>
        <taxon>Micrococcales</taxon>
        <taxon>Microbacteriaceae</taxon>
        <taxon>Microbacterium</taxon>
    </lineage>
</organism>
<dbReference type="Gene3D" id="3.40.50.200">
    <property type="entry name" value="Peptidase S8/S53 domain"/>
    <property type="match status" value="1"/>
</dbReference>
<dbReference type="InterPro" id="IPR023828">
    <property type="entry name" value="Peptidase_S8_Ser-AS"/>
</dbReference>
<dbReference type="PROSITE" id="PS00138">
    <property type="entry name" value="SUBTILASE_SER"/>
    <property type="match status" value="1"/>
</dbReference>
<keyword evidence="6" id="KW-0472">Membrane</keyword>
<evidence type="ECO:0000313" key="9">
    <source>
        <dbReference type="EMBL" id="GAA5091405.1"/>
    </source>
</evidence>
<keyword evidence="2 5" id="KW-0645">Protease</keyword>
<gene>
    <name evidence="9" type="ORF">GCM10025760_18550</name>
</gene>
<name>A0ABP9M9B4_9MICO</name>
<dbReference type="SUPFAM" id="SSF52743">
    <property type="entry name" value="Subtilisin-like"/>
    <property type="match status" value="1"/>
</dbReference>
<evidence type="ECO:0000259" key="8">
    <source>
        <dbReference type="Pfam" id="PF00082"/>
    </source>
</evidence>
<dbReference type="PROSITE" id="PS51892">
    <property type="entry name" value="SUBTILASE"/>
    <property type="match status" value="1"/>
</dbReference>
<keyword evidence="3 5" id="KW-0378">Hydrolase</keyword>
<feature type="active site" description="Charge relay system" evidence="5">
    <location>
        <position position="75"/>
    </location>
</feature>
<protein>
    <recommendedName>
        <fullName evidence="8">Peptidase S8/S53 domain-containing protein</fullName>
    </recommendedName>
</protein>
<feature type="active site" description="Charge relay system" evidence="5">
    <location>
        <position position="114"/>
    </location>
</feature>
<accession>A0ABP9M9B4</accession>
<keyword evidence="6" id="KW-0812">Transmembrane</keyword>